<comment type="caution">
    <text evidence="2">The sequence shown here is derived from an EMBL/GenBank/DDBJ whole genome shotgun (WGS) entry which is preliminary data.</text>
</comment>
<dbReference type="EMBL" id="LAZR01055105">
    <property type="protein sequence ID" value="KKK77128.1"/>
    <property type="molecule type" value="Genomic_DNA"/>
</dbReference>
<protein>
    <submittedName>
        <fullName evidence="2">Uncharacterized protein</fullName>
    </submittedName>
</protein>
<keyword evidence="1" id="KW-1133">Transmembrane helix</keyword>
<keyword evidence="1" id="KW-0472">Membrane</keyword>
<feature type="transmembrane region" description="Helical" evidence="1">
    <location>
        <begin position="55"/>
        <end position="74"/>
    </location>
</feature>
<organism evidence="2">
    <name type="scientific">marine sediment metagenome</name>
    <dbReference type="NCBI Taxonomy" id="412755"/>
    <lineage>
        <taxon>unclassified sequences</taxon>
        <taxon>metagenomes</taxon>
        <taxon>ecological metagenomes</taxon>
    </lineage>
</organism>
<dbReference type="AlphaFoldDB" id="A0A0F8Y713"/>
<reference evidence="2" key="1">
    <citation type="journal article" date="2015" name="Nature">
        <title>Complex archaea that bridge the gap between prokaryotes and eukaryotes.</title>
        <authorList>
            <person name="Spang A."/>
            <person name="Saw J.H."/>
            <person name="Jorgensen S.L."/>
            <person name="Zaremba-Niedzwiedzka K."/>
            <person name="Martijn J."/>
            <person name="Lind A.E."/>
            <person name="van Eijk R."/>
            <person name="Schleper C."/>
            <person name="Guy L."/>
            <person name="Ettema T.J."/>
        </authorList>
    </citation>
    <scope>NUCLEOTIDE SEQUENCE</scope>
</reference>
<accession>A0A0F8Y713</accession>
<dbReference type="PROSITE" id="PS00018">
    <property type="entry name" value="EF_HAND_1"/>
    <property type="match status" value="1"/>
</dbReference>
<sequence>MDNSKDKKISPQEWATAAEKGIYNAIVLPLYSLWLGLFVWPGAVYLASVVNVDSPSYLGSVGLVVIVVIFMQLIKRKEIV</sequence>
<evidence type="ECO:0000313" key="2">
    <source>
        <dbReference type="EMBL" id="KKK77128.1"/>
    </source>
</evidence>
<feature type="transmembrane region" description="Helical" evidence="1">
    <location>
        <begin position="21"/>
        <end position="43"/>
    </location>
</feature>
<gene>
    <name evidence="2" type="ORF">LCGC14_2856740</name>
</gene>
<proteinExistence type="predicted"/>
<keyword evidence="1" id="KW-0812">Transmembrane</keyword>
<dbReference type="InterPro" id="IPR018247">
    <property type="entry name" value="EF_Hand_1_Ca_BS"/>
</dbReference>
<evidence type="ECO:0000256" key="1">
    <source>
        <dbReference type="SAM" id="Phobius"/>
    </source>
</evidence>
<name>A0A0F8Y713_9ZZZZ</name>